<evidence type="ECO:0000256" key="1">
    <source>
        <dbReference type="SAM" id="Phobius"/>
    </source>
</evidence>
<proteinExistence type="predicted"/>
<evidence type="ECO:0008006" key="4">
    <source>
        <dbReference type="Google" id="ProtNLM"/>
    </source>
</evidence>
<keyword evidence="3" id="KW-1185">Reference proteome</keyword>
<dbReference type="Proteomes" id="UP000078486">
    <property type="component" value="Unassembled WGS sequence"/>
</dbReference>
<accession>A0A178IDG4</accession>
<dbReference type="RefSeq" id="WP_068772276.1">
    <property type="nucleotide sequence ID" value="NZ_CP109796.1"/>
</dbReference>
<comment type="caution">
    <text evidence="2">The sequence shown here is derived from an EMBL/GenBank/DDBJ whole genome shotgun (WGS) entry which is preliminary data.</text>
</comment>
<sequence length="98" mass="10939">MAAPNHNQPISIKYWMLAIFISAFPFLNLVLVPIFALVGSDRSKKNFFKAHIAWFLIFIGLQLVLGIVLFATGLLDVIIKILAPMLADYFSSLGQGMR</sequence>
<dbReference type="EMBL" id="LRRQ01000149">
    <property type="protein sequence ID" value="OAM88020.1"/>
    <property type="molecule type" value="Genomic_DNA"/>
</dbReference>
<name>A0A178IDG4_9BACT</name>
<keyword evidence="1" id="KW-1133">Transmembrane helix</keyword>
<dbReference type="AlphaFoldDB" id="A0A178IDG4"/>
<reference evidence="2 3" key="1">
    <citation type="submission" date="2016-01" db="EMBL/GenBank/DDBJ databases">
        <title>High potential of lignocellulose degradation of a new Verrucomicrobia species.</title>
        <authorList>
            <person name="Wang Y."/>
            <person name="Shi Y."/>
            <person name="Qiu Z."/>
            <person name="Liu S."/>
            <person name="Yang H."/>
        </authorList>
    </citation>
    <scope>NUCLEOTIDE SEQUENCE [LARGE SCALE GENOMIC DNA]</scope>
    <source>
        <strain evidence="2 3">TSB47</strain>
    </source>
</reference>
<protein>
    <recommendedName>
        <fullName evidence="4">DUF4870 domain-containing protein</fullName>
    </recommendedName>
</protein>
<feature type="transmembrane region" description="Helical" evidence="1">
    <location>
        <begin position="14"/>
        <end position="38"/>
    </location>
</feature>
<organism evidence="2 3">
    <name type="scientific">Termitidicoccus mucosus</name>
    <dbReference type="NCBI Taxonomy" id="1184151"/>
    <lineage>
        <taxon>Bacteria</taxon>
        <taxon>Pseudomonadati</taxon>
        <taxon>Verrucomicrobiota</taxon>
        <taxon>Opitutia</taxon>
        <taxon>Opitutales</taxon>
        <taxon>Opitutaceae</taxon>
        <taxon>Termitidicoccus</taxon>
    </lineage>
</organism>
<evidence type="ECO:0000313" key="3">
    <source>
        <dbReference type="Proteomes" id="UP000078486"/>
    </source>
</evidence>
<keyword evidence="1" id="KW-0472">Membrane</keyword>
<keyword evidence="1" id="KW-0812">Transmembrane</keyword>
<feature type="transmembrane region" description="Helical" evidence="1">
    <location>
        <begin position="50"/>
        <end position="71"/>
    </location>
</feature>
<evidence type="ECO:0000313" key="2">
    <source>
        <dbReference type="EMBL" id="OAM88020.1"/>
    </source>
</evidence>
<gene>
    <name evidence="2" type="ORF">AW736_21150</name>
</gene>